<keyword evidence="1" id="KW-0812">Transmembrane</keyword>
<dbReference type="RefSeq" id="WP_380537526.1">
    <property type="nucleotide sequence ID" value="NZ_JBHFAB010000013.1"/>
</dbReference>
<dbReference type="Proteomes" id="UP001592531">
    <property type="component" value="Unassembled WGS sequence"/>
</dbReference>
<keyword evidence="3" id="KW-1185">Reference proteome</keyword>
<gene>
    <name evidence="2" type="ORF">ACEZDE_19135</name>
</gene>
<sequence>MSDNAFVLGMTAVICTALVALVAVAAWSQVRQAQAKAGPEGGRDVLAEA</sequence>
<reference evidence="2 3" key="1">
    <citation type="submission" date="2024-09" db="EMBL/GenBank/DDBJ databases">
        <authorList>
            <person name="Lee S.D."/>
        </authorList>
    </citation>
    <scope>NUCLEOTIDE SEQUENCE [LARGE SCALE GENOMIC DNA]</scope>
    <source>
        <strain evidence="2 3">N8-3</strain>
    </source>
</reference>
<keyword evidence="1" id="KW-1133">Transmembrane helix</keyword>
<accession>A0ABV6VYC8</accession>
<proteinExistence type="predicted"/>
<dbReference type="EMBL" id="JBHFAB010000013">
    <property type="protein sequence ID" value="MFC1418730.1"/>
    <property type="molecule type" value="Genomic_DNA"/>
</dbReference>
<protein>
    <submittedName>
        <fullName evidence="2">Uncharacterized protein</fullName>
    </submittedName>
</protein>
<keyword evidence="1" id="KW-0472">Membrane</keyword>
<evidence type="ECO:0000256" key="1">
    <source>
        <dbReference type="SAM" id="Phobius"/>
    </source>
</evidence>
<comment type="caution">
    <text evidence="2">The sequence shown here is derived from an EMBL/GenBank/DDBJ whole genome shotgun (WGS) entry which is preliminary data.</text>
</comment>
<organism evidence="2 3">
    <name type="scientific">Streptacidiphilus cavernicola</name>
    <dbReference type="NCBI Taxonomy" id="3342716"/>
    <lineage>
        <taxon>Bacteria</taxon>
        <taxon>Bacillati</taxon>
        <taxon>Actinomycetota</taxon>
        <taxon>Actinomycetes</taxon>
        <taxon>Kitasatosporales</taxon>
        <taxon>Streptomycetaceae</taxon>
        <taxon>Streptacidiphilus</taxon>
    </lineage>
</organism>
<evidence type="ECO:0000313" key="3">
    <source>
        <dbReference type="Proteomes" id="UP001592531"/>
    </source>
</evidence>
<name>A0ABV6VYC8_9ACTN</name>
<feature type="transmembrane region" description="Helical" evidence="1">
    <location>
        <begin position="6"/>
        <end position="27"/>
    </location>
</feature>
<evidence type="ECO:0000313" key="2">
    <source>
        <dbReference type="EMBL" id="MFC1418730.1"/>
    </source>
</evidence>